<comment type="similarity">
    <text evidence="1">Belongs to the stanniocalcin family.</text>
</comment>
<keyword evidence="4" id="KW-1015">Disulfide bond</keyword>
<dbReference type="Proteomes" id="UP001432027">
    <property type="component" value="Unassembled WGS sequence"/>
</dbReference>
<comment type="subunit">
    <text evidence="2">Homodimer; disulfide-linked.</text>
</comment>
<evidence type="ECO:0000256" key="4">
    <source>
        <dbReference type="ARBA" id="ARBA00023157"/>
    </source>
</evidence>
<reference evidence="5" key="1">
    <citation type="submission" date="2023-10" db="EMBL/GenBank/DDBJ databases">
        <title>Genome assembly of Pristionchus species.</title>
        <authorList>
            <person name="Yoshida K."/>
            <person name="Sommer R.J."/>
        </authorList>
    </citation>
    <scope>NUCLEOTIDE SEQUENCE</scope>
    <source>
        <strain evidence="5">RS0144</strain>
    </source>
</reference>
<gene>
    <name evidence="5" type="ORF">PENTCL1PPCAC_13315</name>
</gene>
<evidence type="ECO:0000256" key="1">
    <source>
        <dbReference type="ARBA" id="ARBA00008693"/>
    </source>
</evidence>
<dbReference type="GO" id="GO:0005179">
    <property type="term" value="F:hormone activity"/>
    <property type="evidence" value="ECO:0007669"/>
    <property type="project" value="UniProtKB-KW"/>
</dbReference>
<organism evidence="5 6">
    <name type="scientific">Pristionchus entomophagus</name>
    <dbReference type="NCBI Taxonomy" id="358040"/>
    <lineage>
        <taxon>Eukaryota</taxon>
        <taxon>Metazoa</taxon>
        <taxon>Ecdysozoa</taxon>
        <taxon>Nematoda</taxon>
        <taxon>Chromadorea</taxon>
        <taxon>Rhabditida</taxon>
        <taxon>Rhabditina</taxon>
        <taxon>Diplogasteromorpha</taxon>
        <taxon>Diplogasteroidea</taxon>
        <taxon>Neodiplogasteridae</taxon>
        <taxon>Pristionchus</taxon>
    </lineage>
</organism>
<feature type="non-terminal residue" evidence="5">
    <location>
        <position position="644"/>
    </location>
</feature>
<comment type="caution">
    <text evidence="5">The sequence shown here is derived from an EMBL/GenBank/DDBJ whole genome shotgun (WGS) entry which is preliminary data.</text>
</comment>
<evidence type="ECO:0000313" key="6">
    <source>
        <dbReference type="Proteomes" id="UP001432027"/>
    </source>
</evidence>
<accession>A0AAV5TEL2</accession>
<dbReference type="PANTHER" id="PTHR11245">
    <property type="entry name" value="STANNIOCALCIN"/>
    <property type="match status" value="1"/>
</dbReference>
<dbReference type="GO" id="GO:0005615">
    <property type="term" value="C:extracellular space"/>
    <property type="evidence" value="ECO:0007669"/>
    <property type="project" value="TreeGrafter"/>
</dbReference>
<dbReference type="EMBL" id="BTSX01000003">
    <property type="protein sequence ID" value="GMS91140.1"/>
    <property type="molecule type" value="Genomic_DNA"/>
</dbReference>
<dbReference type="GO" id="GO:0006874">
    <property type="term" value="P:intracellular calcium ion homeostasis"/>
    <property type="evidence" value="ECO:0007669"/>
    <property type="project" value="TreeGrafter"/>
</dbReference>
<dbReference type="AlphaFoldDB" id="A0AAV5TEL2"/>
<protein>
    <submittedName>
        <fullName evidence="5">Uncharacterized protein</fullName>
    </submittedName>
</protein>
<name>A0AAV5TEL2_9BILA</name>
<keyword evidence="3" id="KW-0372">Hormone</keyword>
<evidence type="ECO:0000256" key="3">
    <source>
        <dbReference type="ARBA" id="ARBA00022702"/>
    </source>
</evidence>
<sequence>SPEGTCGWWIDFPNAIRRAAWEIAQIECELQERQIQMFKQLMVVMRDGDSRGVNTPSFLMKESLTRARVLMDDYAQATRQHGWIDMPLTGKEPYMDGTFPEPDEDLEEEQSEMKMEEDTVDNREVKEEDTVVKKEIKEEVEDEEILMPSVLPQQEQQRPEKIKEEETNEVIPIKDYGRMKKQEEEEESVEMSTRDYAQYLDAASAETINGTNFTLAEKCSIKVAIQDMLFKGLTTREAGDKYCVATQRLIAFSFRTKQVCRRMKRQEQSGVVAQPSTSREELCSSRPFPSASNEEKLEYVNKYLDSIVGGCTLNPKGRELLKSAVRLVVWDGISMAASSSRTGVPSSTMFPYVSKSRKHLVGIVKPPPPTYKDNDRTNKLAIRYNEAMKKRSERRGEATVDEITYIVNEVLDMSRIEKSRREMIYMTLVEILTGAFSPGEACKKRNLSLSSVASYLARVRGRIGDRLPKQLEDPKPPVKEPEEKYPYEKGTVVLNGHRLPNSVIEICKMIDNGSLSHVQARPFEGTRAEFKAKLQRIVTRFRYPPCHRLLADALLRMLVDQITTYEAANEFDLPPSKLGGWSKVVRMMIDMNSLTMVEEDGTKRIIPPREKYELGRYCFWRRKFKKEKDDKDEDEEDDDEEEEE</sequence>
<proteinExistence type="inferred from homology"/>
<keyword evidence="6" id="KW-1185">Reference proteome</keyword>
<dbReference type="PANTHER" id="PTHR11245:SF6">
    <property type="entry name" value="DUF19 DOMAIN-CONTAINING PROTEIN"/>
    <property type="match status" value="1"/>
</dbReference>
<dbReference type="InterPro" id="IPR004978">
    <property type="entry name" value="Stanniocalcin"/>
</dbReference>
<evidence type="ECO:0000313" key="5">
    <source>
        <dbReference type="EMBL" id="GMS91140.1"/>
    </source>
</evidence>
<evidence type="ECO:0000256" key="2">
    <source>
        <dbReference type="ARBA" id="ARBA00011748"/>
    </source>
</evidence>
<feature type="non-terminal residue" evidence="5">
    <location>
        <position position="1"/>
    </location>
</feature>